<comment type="caution">
    <text evidence="2">The sequence shown here is derived from an EMBL/GenBank/DDBJ whole genome shotgun (WGS) entry which is preliminary data.</text>
</comment>
<feature type="domain" description="Aminoglycoside phosphotransferase" evidence="1">
    <location>
        <begin position="20"/>
        <end position="259"/>
    </location>
</feature>
<dbReference type="PANTHER" id="PTHR21064:SF5">
    <property type="entry name" value="SLR1880 PROTEIN"/>
    <property type="match status" value="1"/>
</dbReference>
<dbReference type="GO" id="GO:0016740">
    <property type="term" value="F:transferase activity"/>
    <property type="evidence" value="ECO:0007669"/>
    <property type="project" value="UniProtKB-KW"/>
</dbReference>
<dbReference type="PANTHER" id="PTHR21064">
    <property type="entry name" value="AMINOGLYCOSIDE PHOSPHOTRANSFERASE DOMAIN-CONTAINING PROTEIN-RELATED"/>
    <property type="match status" value="1"/>
</dbReference>
<protein>
    <submittedName>
        <fullName evidence="2">Aminoglycoside phosphotransferase family protein</fullName>
    </submittedName>
</protein>
<keyword evidence="3" id="KW-1185">Reference proteome</keyword>
<dbReference type="OrthoDB" id="526037at2"/>
<evidence type="ECO:0000313" key="2">
    <source>
        <dbReference type="EMBL" id="TXF91237.1"/>
    </source>
</evidence>
<dbReference type="EMBL" id="VOXD01000003">
    <property type="protein sequence ID" value="TXF91237.1"/>
    <property type="molecule type" value="Genomic_DNA"/>
</dbReference>
<sequence length="344" mass="39059">MHYIYPVQNILSHFNLSGAVAPLGSGHINDSYRVGDDYLLQRINHEVFPDVTGLMNNINLVTGHIRQKIARSAGEAAEQQTLRIIPTTTGELFTKDEAGNYWRVYRFLTGLHSHDLLETPEQAYAGARSYGHFFRFLDDFPVGQITDVIPNFHNIISRLEAFEIAVKNDSENRVRECRKAIDYVYALADRMTIIQRVWAAGKLRTRVTHNDTKFNNVMFDAAGNGRCVVDLDTVMRGVVHFDFGDAIRTGAATANEDEADLQIIGIDKEKAEAITEGYLSLTRDFLTPEELELLPRSGELLAYLMAARFLTDYLTGDRYYKIAYPEHNLIRGRNQLQLVRSLVR</sequence>
<evidence type="ECO:0000313" key="3">
    <source>
        <dbReference type="Proteomes" id="UP000321907"/>
    </source>
</evidence>
<dbReference type="InterPro" id="IPR011009">
    <property type="entry name" value="Kinase-like_dom_sf"/>
</dbReference>
<dbReference type="Gene3D" id="3.90.1200.10">
    <property type="match status" value="1"/>
</dbReference>
<reference evidence="2 3" key="1">
    <citation type="submission" date="2019-08" db="EMBL/GenBank/DDBJ databases">
        <title>Lewinella sp. strain SSH13 Genome sequencing and assembly.</title>
        <authorList>
            <person name="Kim I."/>
        </authorList>
    </citation>
    <scope>NUCLEOTIDE SEQUENCE [LARGE SCALE GENOMIC DNA]</scope>
    <source>
        <strain evidence="2 3">SSH13</strain>
    </source>
</reference>
<proteinExistence type="predicted"/>
<evidence type="ECO:0000259" key="1">
    <source>
        <dbReference type="Pfam" id="PF01636"/>
    </source>
</evidence>
<dbReference type="AlphaFoldDB" id="A0A5C7FT09"/>
<dbReference type="InterPro" id="IPR050249">
    <property type="entry name" value="Pseudomonas-type_ThrB"/>
</dbReference>
<dbReference type="Pfam" id="PF01636">
    <property type="entry name" value="APH"/>
    <property type="match status" value="1"/>
</dbReference>
<gene>
    <name evidence="2" type="ORF">FUA23_03170</name>
</gene>
<name>A0A5C7FT09_9BACT</name>
<keyword evidence="2" id="KW-0808">Transferase</keyword>
<dbReference type="Proteomes" id="UP000321907">
    <property type="component" value="Unassembled WGS sequence"/>
</dbReference>
<accession>A0A5C7FT09</accession>
<dbReference type="SUPFAM" id="SSF56112">
    <property type="entry name" value="Protein kinase-like (PK-like)"/>
    <property type="match status" value="1"/>
</dbReference>
<organism evidence="2 3">
    <name type="scientific">Neolewinella aurantiaca</name>
    <dbReference type="NCBI Taxonomy" id="2602767"/>
    <lineage>
        <taxon>Bacteria</taxon>
        <taxon>Pseudomonadati</taxon>
        <taxon>Bacteroidota</taxon>
        <taxon>Saprospiria</taxon>
        <taxon>Saprospirales</taxon>
        <taxon>Lewinellaceae</taxon>
        <taxon>Neolewinella</taxon>
    </lineage>
</organism>
<dbReference type="InterPro" id="IPR002575">
    <property type="entry name" value="Aminoglycoside_PTrfase"/>
</dbReference>